<protein>
    <submittedName>
        <fullName evidence="1">Uncharacterized protein</fullName>
    </submittedName>
</protein>
<dbReference type="KEGG" id="aare:D3093_35210"/>
<keyword evidence="1" id="KW-0614">Plasmid</keyword>
<organism evidence="1 2">
    <name type="scientific">Azospirillum argentinense</name>
    <dbReference type="NCBI Taxonomy" id="2970906"/>
    <lineage>
        <taxon>Bacteria</taxon>
        <taxon>Pseudomonadati</taxon>
        <taxon>Pseudomonadota</taxon>
        <taxon>Alphaproteobacteria</taxon>
        <taxon>Rhodospirillales</taxon>
        <taxon>Azospirillaceae</taxon>
        <taxon>Azospirillum</taxon>
    </lineage>
</organism>
<proteinExistence type="predicted"/>
<dbReference type="EMBL" id="CP032328">
    <property type="protein sequence ID" value="QCO00497.1"/>
    <property type="molecule type" value="Genomic_DNA"/>
</dbReference>
<dbReference type="AlphaFoldDB" id="A0A4D8PRS1"/>
<dbReference type="RefSeq" id="WP_137119191.1">
    <property type="nucleotide sequence ID" value="NZ_CP032328.1"/>
</dbReference>
<sequence length="92" mass="9710">MTAAASTILCATSEHSQTDFQHSAMCQACHRAAAMITRASGVLISLFRGSPAPALPLDERTWAGQLATALWPYYAVVAFGLAVLGVRKCWGG</sequence>
<gene>
    <name evidence="1" type="ORF">D3093_35210</name>
</gene>
<reference evidence="1 2" key="1">
    <citation type="submission" date="2018-09" db="EMBL/GenBank/DDBJ databases">
        <title>Whole genome based analysis of evolution and adaptive divergence in Indian and Brazilian strains of Azospirillum brasilense.</title>
        <authorList>
            <person name="Singh C."/>
            <person name="Tripathi A.K."/>
        </authorList>
    </citation>
    <scope>NUCLEOTIDE SEQUENCE [LARGE SCALE GENOMIC DNA]</scope>
    <source>
        <strain evidence="1 2">MTCC4035</strain>
        <plasmid evidence="1 2">p7</plasmid>
    </source>
</reference>
<name>A0A4D8PRS1_9PROT</name>
<evidence type="ECO:0000313" key="1">
    <source>
        <dbReference type="EMBL" id="QCO00497.1"/>
    </source>
</evidence>
<geneLocation type="plasmid" evidence="1 2">
    <name>p7</name>
</geneLocation>
<evidence type="ECO:0000313" key="2">
    <source>
        <dbReference type="Proteomes" id="UP000298595"/>
    </source>
</evidence>
<accession>A0A4D8PRS1</accession>
<dbReference type="Proteomes" id="UP000298595">
    <property type="component" value="Plasmid p7"/>
</dbReference>